<dbReference type="GeneID" id="75165158"/>
<dbReference type="Proteomes" id="UP000054316">
    <property type="component" value="Unassembled WGS sequence"/>
</dbReference>
<proteinExistence type="predicted"/>
<accession>A0A1W6W0H1</accession>
<evidence type="ECO:0000313" key="2">
    <source>
        <dbReference type="EMBL" id="ARP20316.1"/>
    </source>
</evidence>
<reference evidence="3 6" key="3">
    <citation type="submission" date="2020-04" db="EMBL/GenBank/DDBJ databases">
        <title>Whole-genome sequencing of Vibrio spp. from China reveals different genetic environments of blaCTX-M-14 among diverse lineages.</title>
        <authorList>
            <person name="Zheng Z."/>
            <person name="Ye L."/>
            <person name="Chen S."/>
        </authorList>
    </citation>
    <scope>NUCLEOTIDE SEQUENCE [LARGE SCALE GENOMIC DNA]</scope>
    <source>
        <strain evidence="3 6">Vb1636</strain>
    </source>
</reference>
<feature type="domain" description="DUF7691" evidence="1">
    <location>
        <begin position="1"/>
        <end position="172"/>
    </location>
</feature>
<sequence length="172" mass="20076">MGYGATVYSLDTEKVFNVLKNERNPELEKAIMERCQDSFKVINEMLESSGESIRAEELLMQMLSEEIKYSHLGYAYAYLLEAICKITGYYLSNNSWYPCDVNDFCDIPFTNTDYPIKFPFPDDFPVVFMIKNQDIHQDNVDFGGLSEQQISEVKSWYTHAVVNNRDLVLFYY</sequence>
<name>A0A1W6W0H1_VIBAL</name>
<gene>
    <name evidence="4" type="ORF">AL553_022000</name>
    <name evidence="3" type="ORF">HKB35_16345</name>
    <name evidence="2" type="ORF">K05K4_35890</name>
</gene>
<organism evidence="2">
    <name type="scientific">Vibrio alginolyticus</name>
    <dbReference type="NCBI Taxonomy" id="663"/>
    <lineage>
        <taxon>Bacteria</taxon>
        <taxon>Pseudomonadati</taxon>
        <taxon>Pseudomonadota</taxon>
        <taxon>Gammaproteobacteria</taxon>
        <taxon>Vibrionales</taxon>
        <taxon>Vibrionaceae</taxon>
        <taxon>Vibrio</taxon>
    </lineage>
</organism>
<evidence type="ECO:0000313" key="6">
    <source>
        <dbReference type="Proteomes" id="UP000565155"/>
    </source>
</evidence>
<dbReference type="InterPro" id="IPR056108">
    <property type="entry name" value="DUF7691"/>
</dbReference>
<evidence type="ECO:0000313" key="5">
    <source>
        <dbReference type="Proteomes" id="UP000054316"/>
    </source>
</evidence>
<dbReference type="EMBL" id="CP017903">
    <property type="protein sequence ID" value="ARP20316.1"/>
    <property type="molecule type" value="Genomic_DNA"/>
</dbReference>
<reference evidence="4 5" key="2">
    <citation type="submission" date="2017-12" db="EMBL/GenBank/DDBJ databases">
        <title>FDA dAtabase for Regulatory Grade micrObial Sequences (FDA-ARGOS): Supporting development and validation of Infectious Disease Dx tests.</title>
        <authorList>
            <person name="Hoffmann M."/>
            <person name="Allard M."/>
            <person name="Evans P."/>
            <person name="Brown E."/>
            <person name="Tallon L.J."/>
            <person name="Sadzewicz L."/>
            <person name="Sengamalay N."/>
            <person name="Ott S."/>
            <person name="Godinez A."/>
            <person name="Nagaraj S."/>
            <person name="Vavikolanu K."/>
            <person name="Aluvathingal J."/>
            <person name="Nadendla S."/>
            <person name="Hobson J."/>
            <person name="Sichtig H."/>
        </authorList>
    </citation>
    <scope>NUCLEOTIDE SEQUENCE [LARGE SCALE GENOMIC DNA]</scope>
    <source>
        <strain evidence="5">ATCC 17749</strain>
        <strain evidence="4">FDAARGOS_97</strain>
    </source>
</reference>
<reference evidence="2" key="1">
    <citation type="submission" date="2016-10" db="EMBL/GenBank/DDBJ databases">
        <title>The High Quality Genome of Vibrio alginolyticus K01M1.</title>
        <authorList>
            <person name="Wendling C."/>
            <person name="Chibani C.M."/>
            <person name="Hertel R."/>
            <person name="Sproer C."/>
            <person name="Bunk B."/>
            <person name="Overmann J."/>
            <person name="Roth O."/>
            <person name="Liesegang H."/>
        </authorList>
    </citation>
    <scope>NUCLEOTIDE SEQUENCE</scope>
    <source>
        <strain evidence="2">K05K4</strain>
    </source>
</reference>
<dbReference type="EMBL" id="LOSN02000002">
    <property type="protein sequence ID" value="PNP20313.1"/>
    <property type="molecule type" value="Genomic_DNA"/>
</dbReference>
<keyword evidence="5" id="KW-1185">Reference proteome</keyword>
<dbReference type="RefSeq" id="WP_005375218.1">
    <property type="nucleotide sequence ID" value="NZ_BTGI01000008.1"/>
</dbReference>
<evidence type="ECO:0000313" key="4">
    <source>
        <dbReference type="EMBL" id="PNP20313.1"/>
    </source>
</evidence>
<evidence type="ECO:0000313" key="3">
    <source>
        <dbReference type="EMBL" id="NMR75188.1"/>
    </source>
</evidence>
<dbReference type="AlphaFoldDB" id="A0A1W6W0H1"/>
<dbReference type="Pfam" id="PF24740">
    <property type="entry name" value="DUF7691"/>
    <property type="match status" value="1"/>
</dbReference>
<evidence type="ECO:0000259" key="1">
    <source>
        <dbReference type="Pfam" id="PF24740"/>
    </source>
</evidence>
<dbReference type="EMBL" id="JABCMA010000020">
    <property type="protein sequence ID" value="NMR75188.1"/>
    <property type="molecule type" value="Genomic_DNA"/>
</dbReference>
<protein>
    <submittedName>
        <fullName evidence="3">Transcriptional regulator</fullName>
    </submittedName>
</protein>
<dbReference type="Proteomes" id="UP000565155">
    <property type="component" value="Unassembled WGS sequence"/>
</dbReference>